<evidence type="ECO:0000313" key="1">
    <source>
        <dbReference type="EMBL" id="MCI39288.1"/>
    </source>
</evidence>
<organism evidence="1 2">
    <name type="scientific">Trifolium medium</name>
    <dbReference type="NCBI Taxonomy" id="97028"/>
    <lineage>
        <taxon>Eukaryota</taxon>
        <taxon>Viridiplantae</taxon>
        <taxon>Streptophyta</taxon>
        <taxon>Embryophyta</taxon>
        <taxon>Tracheophyta</taxon>
        <taxon>Spermatophyta</taxon>
        <taxon>Magnoliopsida</taxon>
        <taxon>eudicotyledons</taxon>
        <taxon>Gunneridae</taxon>
        <taxon>Pentapetalae</taxon>
        <taxon>rosids</taxon>
        <taxon>fabids</taxon>
        <taxon>Fabales</taxon>
        <taxon>Fabaceae</taxon>
        <taxon>Papilionoideae</taxon>
        <taxon>50 kb inversion clade</taxon>
        <taxon>NPAAA clade</taxon>
        <taxon>Hologalegina</taxon>
        <taxon>IRL clade</taxon>
        <taxon>Trifolieae</taxon>
        <taxon>Trifolium</taxon>
    </lineage>
</organism>
<keyword evidence="2" id="KW-1185">Reference proteome</keyword>
<comment type="caution">
    <text evidence="1">The sequence shown here is derived from an EMBL/GenBank/DDBJ whole genome shotgun (WGS) entry which is preliminary data.</text>
</comment>
<protein>
    <submittedName>
        <fullName evidence="1">Putative disease resistance protein (TIR-NBS-LRR class)</fullName>
    </submittedName>
</protein>
<sequence>ADVDDDDDDDDERELCSAIDDSIERCDEKENTCIQKNQQDSDLNEKCSCSPYDCLMGPLSYLWRLICT</sequence>
<dbReference type="AlphaFoldDB" id="A0A392RRL9"/>
<proteinExistence type="predicted"/>
<dbReference type="Proteomes" id="UP000265520">
    <property type="component" value="Unassembled WGS sequence"/>
</dbReference>
<reference evidence="1 2" key="1">
    <citation type="journal article" date="2018" name="Front. Plant Sci.">
        <title>Red Clover (Trifolium pratense) and Zigzag Clover (T. medium) - A Picture of Genomic Similarities and Differences.</title>
        <authorList>
            <person name="Dluhosova J."/>
            <person name="Istvanek J."/>
            <person name="Nedelnik J."/>
            <person name="Repkova J."/>
        </authorList>
    </citation>
    <scope>NUCLEOTIDE SEQUENCE [LARGE SCALE GENOMIC DNA]</scope>
    <source>
        <strain evidence="2">cv. 10/8</strain>
        <tissue evidence="1">Leaf</tissue>
    </source>
</reference>
<feature type="non-terminal residue" evidence="1">
    <location>
        <position position="1"/>
    </location>
</feature>
<name>A0A392RRL9_9FABA</name>
<dbReference type="EMBL" id="LXQA010265668">
    <property type="protein sequence ID" value="MCI39288.1"/>
    <property type="molecule type" value="Genomic_DNA"/>
</dbReference>
<accession>A0A392RRL9</accession>
<evidence type="ECO:0000313" key="2">
    <source>
        <dbReference type="Proteomes" id="UP000265520"/>
    </source>
</evidence>